<dbReference type="InterPro" id="IPR025269">
    <property type="entry name" value="SAM-like_dom"/>
</dbReference>
<evidence type="ECO:0000313" key="4">
    <source>
        <dbReference type="Proteomes" id="UP000664293"/>
    </source>
</evidence>
<dbReference type="InterPro" id="IPR010998">
    <property type="entry name" value="Integrase_recombinase_N"/>
</dbReference>
<gene>
    <name evidence="3" type="ORF">JF535_11325</name>
</gene>
<dbReference type="EMBL" id="JAEKJR010000002">
    <property type="protein sequence ID" value="MBN8431443.1"/>
    <property type="molecule type" value="Genomic_DNA"/>
</dbReference>
<evidence type="ECO:0000256" key="1">
    <source>
        <dbReference type="ARBA" id="ARBA00023125"/>
    </source>
</evidence>
<dbReference type="Pfam" id="PF13102">
    <property type="entry name" value="Phage_int_SAM_5"/>
    <property type="match status" value="1"/>
</dbReference>
<evidence type="ECO:0000313" key="3">
    <source>
        <dbReference type="EMBL" id="MBN8431443.1"/>
    </source>
</evidence>
<dbReference type="Gene3D" id="1.10.150.130">
    <property type="match status" value="1"/>
</dbReference>
<sequence>MAKRKSRKDSSVIDVATFQERDNSTTNTQETLPIATAIELPKSTSVSLRQLKFDDLYGIGCDDIIARAQCKLKKLVDEHVDTRGKSLSLKTIRSYHSALRVFGRFCQIEAKSRDAELLFSDINEILIQHFLNYLYELGVGRTHFSNVKQLLVRCGIGKSFFPKNPYPNSNRKMKGQKKLSKDERALVARAVKKDWSAIRQSSGELTTQQLVSCIVGIALRTGMNPTPLVELRTDCLLPHPLKDDRMVIVSYKRRGNQINVTPAKKHLNGATFKTALPDVIEIVKLIEERNAKVRSNSEYPDRLFVGSARKSNHQHQLGDPIVVTADMLNQRNGLAGFVRRNELYDGFDNLLQLNTMRLRKSFENRIWELSGGDPFMTAAAGNHSVRVSDTHYLEVPEDADERLQFIGETFVNKLLASDAESTPVAHCKDSLDGHRAPKNGNYCDAFLACFRCKSFVVTEDDLHKLFSLYWMLVRERDVMSTRAWSRHFRHILRTIDDNIAPQFDISKVQSMREHAKHNPHPYWQTLDQLGGLESVY</sequence>
<proteinExistence type="predicted"/>
<reference evidence="3 4" key="1">
    <citation type="submission" date="2020-12" db="EMBL/GenBank/DDBJ databases">
        <title>Oil enriched cultivation method for isolating marine PHA-producing bacteria.</title>
        <authorList>
            <person name="Zheng W."/>
            <person name="Yu S."/>
            <person name="Huang Y."/>
        </authorList>
    </citation>
    <scope>NUCLEOTIDE SEQUENCE [LARGE SCALE GENOMIC DNA]</scope>
    <source>
        <strain evidence="3 4">SN0-2</strain>
    </source>
</reference>
<keyword evidence="4" id="KW-1185">Reference proteome</keyword>
<organism evidence="3 4">
    <name type="scientific">Microbulbifer salipaludis</name>
    <dbReference type="NCBI Taxonomy" id="187980"/>
    <lineage>
        <taxon>Bacteria</taxon>
        <taxon>Pseudomonadati</taxon>
        <taxon>Pseudomonadota</taxon>
        <taxon>Gammaproteobacteria</taxon>
        <taxon>Cellvibrionales</taxon>
        <taxon>Microbulbiferaceae</taxon>
        <taxon>Microbulbifer</taxon>
    </lineage>
</organism>
<dbReference type="RefSeq" id="WP_207002152.1">
    <property type="nucleotide sequence ID" value="NZ_JAEKJR010000002.1"/>
</dbReference>
<name>A0ABS3E8C1_9GAMM</name>
<evidence type="ECO:0000259" key="2">
    <source>
        <dbReference type="Pfam" id="PF13102"/>
    </source>
</evidence>
<protein>
    <submittedName>
        <fullName evidence="3">Phage integrase SAM-like domain-containing protein</fullName>
    </submittedName>
</protein>
<keyword evidence="1" id="KW-0238">DNA-binding</keyword>
<feature type="domain" description="Phage integrase SAM-like" evidence="2">
    <location>
        <begin position="73"/>
        <end position="135"/>
    </location>
</feature>
<dbReference type="Proteomes" id="UP000664293">
    <property type="component" value="Unassembled WGS sequence"/>
</dbReference>
<comment type="caution">
    <text evidence="3">The sequence shown here is derived from an EMBL/GenBank/DDBJ whole genome shotgun (WGS) entry which is preliminary data.</text>
</comment>
<accession>A0ABS3E8C1</accession>